<evidence type="ECO:0008006" key="3">
    <source>
        <dbReference type="Google" id="ProtNLM"/>
    </source>
</evidence>
<sequence>MAVAMLVVSATIGAMAFTTGSVSRSVSADVVTDDVGLIALQAGSSGLVYQDGNGALTIDFTNGAAASGVNTDAHFEIGDPNNGNATYAFNVTNLDSESHDFTFSYTGVTNDTDTGANIQYQVYNSTGSLLGTASEESTYTVSALGSGQTVYVVVVVDTVGLDSTANLSGTLEISA</sequence>
<organism evidence="1 2">
    <name type="scientific">Halomarina halobia</name>
    <dbReference type="NCBI Taxonomy" id="3033386"/>
    <lineage>
        <taxon>Archaea</taxon>
        <taxon>Methanobacteriati</taxon>
        <taxon>Methanobacteriota</taxon>
        <taxon>Stenosarchaea group</taxon>
        <taxon>Halobacteria</taxon>
        <taxon>Halobacteriales</taxon>
        <taxon>Natronomonadaceae</taxon>
        <taxon>Halomarina</taxon>
    </lineage>
</organism>
<evidence type="ECO:0000313" key="2">
    <source>
        <dbReference type="Proteomes" id="UP001596547"/>
    </source>
</evidence>
<keyword evidence="2" id="KW-1185">Reference proteome</keyword>
<dbReference type="Proteomes" id="UP001596547">
    <property type="component" value="Unassembled WGS sequence"/>
</dbReference>
<reference evidence="1 2" key="1">
    <citation type="journal article" date="2019" name="Int. J. Syst. Evol. Microbiol.">
        <title>The Global Catalogue of Microorganisms (GCM) 10K type strain sequencing project: providing services to taxonomists for standard genome sequencing and annotation.</title>
        <authorList>
            <consortium name="The Broad Institute Genomics Platform"/>
            <consortium name="The Broad Institute Genome Sequencing Center for Infectious Disease"/>
            <person name="Wu L."/>
            <person name="Ma J."/>
        </authorList>
    </citation>
    <scope>NUCLEOTIDE SEQUENCE [LARGE SCALE GENOMIC DNA]</scope>
    <source>
        <strain evidence="1 2">PSR21</strain>
    </source>
</reference>
<protein>
    <recommendedName>
        <fullName evidence="3">Type IV pilin</fullName>
    </recommendedName>
</protein>
<proteinExistence type="predicted"/>
<dbReference type="RefSeq" id="WP_276302949.1">
    <property type="nucleotide sequence ID" value="NZ_CP119992.1"/>
</dbReference>
<dbReference type="EMBL" id="JBHTBF010000002">
    <property type="protein sequence ID" value="MFC7317811.1"/>
    <property type="molecule type" value="Genomic_DNA"/>
</dbReference>
<comment type="caution">
    <text evidence="1">The sequence shown here is derived from an EMBL/GenBank/DDBJ whole genome shotgun (WGS) entry which is preliminary data.</text>
</comment>
<name>A0ABD6ABT9_9EURY</name>
<dbReference type="GeneID" id="79315506"/>
<evidence type="ECO:0000313" key="1">
    <source>
        <dbReference type="EMBL" id="MFC7317811.1"/>
    </source>
</evidence>
<gene>
    <name evidence="1" type="ORF">ACFQPE_13580</name>
</gene>
<dbReference type="AlphaFoldDB" id="A0ABD6ABT9"/>
<accession>A0ABD6ABT9</accession>